<feature type="domain" description="NADH-rubredoxin oxidoreductase C-terminal" evidence="6">
    <location>
        <begin position="315"/>
        <end position="380"/>
    </location>
</feature>
<dbReference type="InterPro" id="IPR041575">
    <property type="entry name" value="Rubredoxin_C"/>
</dbReference>
<protein>
    <submittedName>
        <fullName evidence="7">NAD(P)/FAD-dependent oxidoreductase</fullName>
    </submittedName>
</protein>
<sequence length="419" mass="43893">MSEPLVIIGNGMAAAKLVEELNARALGRYAVCVIGDEPRLAYNRVLLSSVLAREVSRGDIELKAAGWWRAHGVTLLYGHRAVSIDADIRRVKLANGATLPFGKLVLATGSKAIRLNVPGMDMPGVITFRDLADVASMEQAAKTHRRAAVIGGGLLGLEAAYGLAKAGMQVSVIHLMDRLMERQLDARASAMLKSAVEAKGIEVHLNAETAAIKGPHRAEKVLLKGGGEIAADLVVVAAGIRANSDLAATAGLTINRGIAVDDHMQSSKADIYAIGECAEHRGTCYGLVEPAYEQARVLAGHLAGQNAAYQGSVLATNLKVSGVNVYSAGDFIGAPGTENIVLSDPGLGSYKKLVLKDGKLAGAVLFGDTADGLWYSELIRLGTPVAAMRGDLIFGRALAERSLPKAESPKPLPPKDMAA</sequence>
<dbReference type="PANTHER" id="PTHR43429">
    <property type="entry name" value="PYRIDINE NUCLEOTIDE-DISULFIDE OXIDOREDUCTASE DOMAIN-CONTAINING"/>
    <property type="match status" value="1"/>
</dbReference>
<dbReference type="Pfam" id="PF18267">
    <property type="entry name" value="Rubredoxin_C"/>
    <property type="match status" value="1"/>
</dbReference>
<dbReference type="Gene3D" id="3.30.390.30">
    <property type="match status" value="1"/>
</dbReference>
<evidence type="ECO:0000313" key="7">
    <source>
        <dbReference type="EMBL" id="RDV05785.1"/>
    </source>
</evidence>
<dbReference type="PRINTS" id="PR00368">
    <property type="entry name" value="FADPNR"/>
</dbReference>
<evidence type="ECO:0000259" key="6">
    <source>
        <dbReference type="Pfam" id="PF18267"/>
    </source>
</evidence>
<evidence type="ECO:0000256" key="3">
    <source>
        <dbReference type="ARBA" id="ARBA00022630"/>
    </source>
</evidence>
<dbReference type="OrthoDB" id="9768666at2"/>
<evidence type="ECO:0000256" key="2">
    <source>
        <dbReference type="ARBA" id="ARBA00006442"/>
    </source>
</evidence>
<comment type="cofactor">
    <cofactor evidence="1">
        <name>FAD</name>
        <dbReference type="ChEBI" id="CHEBI:57692"/>
    </cofactor>
</comment>
<proteinExistence type="inferred from homology"/>
<keyword evidence="4" id="KW-0274">FAD</keyword>
<dbReference type="Gene3D" id="3.50.50.60">
    <property type="entry name" value="FAD/NAD(P)-binding domain"/>
    <property type="match status" value="2"/>
</dbReference>
<organism evidence="7 8">
    <name type="scientific">Undibacter mobilis</name>
    <dbReference type="NCBI Taxonomy" id="2292256"/>
    <lineage>
        <taxon>Bacteria</taxon>
        <taxon>Pseudomonadati</taxon>
        <taxon>Pseudomonadota</taxon>
        <taxon>Alphaproteobacteria</taxon>
        <taxon>Hyphomicrobiales</taxon>
        <taxon>Nitrobacteraceae</taxon>
        <taxon>Undibacter</taxon>
    </lineage>
</organism>
<keyword evidence="3" id="KW-0285">Flavoprotein</keyword>
<dbReference type="InterPro" id="IPR036188">
    <property type="entry name" value="FAD/NAD-bd_sf"/>
</dbReference>
<dbReference type="RefSeq" id="WP_115517809.1">
    <property type="nucleotide sequence ID" value="NZ_QRGO01000001.1"/>
</dbReference>
<dbReference type="Proteomes" id="UP000263993">
    <property type="component" value="Unassembled WGS sequence"/>
</dbReference>
<feature type="domain" description="FAD/NAD(P)-binding" evidence="5">
    <location>
        <begin position="5"/>
        <end position="292"/>
    </location>
</feature>
<dbReference type="PRINTS" id="PR00411">
    <property type="entry name" value="PNDRDTASEI"/>
</dbReference>
<dbReference type="GO" id="GO:0016491">
    <property type="term" value="F:oxidoreductase activity"/>
    <property type="evidence" value="ECO:0007669"/>
    <property type="project" value="InterPro"/>
</dbReference>
<accession>A0A371BDV9</accession>
<dbReference type="InterPro" id="IPR023753">
    <property type="entry name" value="FAD/NAD-binding_dom"/>
</dbReference>
<dbReference type="SUPFAM" id="SSF51905">
    <property type="entry name" value="FAD/NAD(P)-binding domain"/>
    <property type="match status" value="2"/>
</dbReference>
<comment type="caution">
    <text evidence="7">The sequence shown here is derived from an EMBL/GenBank/DDBJ whole genome shotgun (WGS) entry which is preliminary data.</text>
</comment>
<evidence type="ECO:0000256" key="1">
    <source>
        <dbReference type="ARBA" id="ARBA00001974"/>
    </source>
</evidence>
<dbReference type="AlphaFoldDB" id="A0A371BDV9"/>
<name>A0A371BDV9_9BRAD</name>
<dbReference type="Pfam" id="PF07992">
    <property type="entry name" value="Pyr_redox_2"/>
    <property type="match status" value="1"/>
</dbReference>
<dbReference type="InterPro" id="IPR016156">
    <property type="entry name" value="FAD/NAD-linked_Rdtase_dimer_sf"/>
</dbReference>
<gene>
    <name evidence="7" type="ORF">DXH78_08425</name>
</gene>
<comment type="similarity">
    <text evidence="2">Belongs to the FAD-dependent oxidoreductase family.</text>
</comment>
<dbReference type="PANTHER" id="PTHR43429:SF3">
    <property type="entry name" value="NITRITE REDUCTASE [NAD(P)H]"/>
    <property type="match status" value="1"/>
</dbReference>
<reference evidence="8" key="1">
    <citation type="submission" date="2018-08" db="EMBL/GenBank/DDBJ databases">
        <authorList>
            <person name="Kim S.-J."/>
            <person name="Jung G.-Y."/>
        </authorList>
    </citation>
    <scope>NUCLEOTIDE SEQUENCE [LARGE SCALE GENOMIC DNA]</scope>
    <source>
        <strain evidence="8">GY_H</strain>
    </source>
</reference>
<dbReference type="EMBL" id="QRGO01000001">
    <property type="protein sequence ID" value="RDV05785.1"/>
    <property type="molecule type" value="Genomic_DNA"/>
</dbReference>
<evidence type="ECO:0000256" key="4">
    <source>
        <dbReference type="ARBA" id="ARBA00022827"/>
    </source>
</evidence>
<dbReference type="InterPro" id="IPR050260">
    <property type="entry name" value="FAD-bd_OxRdtase"/>
</dbReference>
<keyword evidence="8" id="KW-1185">Reference proteome</keyword>
<evidence type="ECO:0000313" key="8">
    <source>
        <dbReference type="Proteomes" id="UP000263993"/>
    </source>
</evidence>
<evidence type="ECO:0000259" key="5">
    <source>
        <dbReference type="Pfam" id="PF07992"/>
    </source>
</evidence>